<protein>
    <recommendedName>
        <fullName evidence="8">FAD dependent oxidoreductase</fullName>
    </recommendedName>
</protein>
<dbReference type="Pfam" id="PF12831">
    <property type="entry name" value="FAD_oxidored"/>
    <property type="match status" value="1"/>
</dbReference>
<keyword evidence="2" id="KW-0479">Metal-binding</keyword>
<evidence type="ECO:0000256" key="4">
    <source>
        <dbReference type="ARBA" id="ARBA00023004"/>
    </source>
</evidence>
<dbReference type="Gene3D" id="3.50.50.60">
    <property type="entry name" value="FAD/NAD(P)-binding domain"/>
    <property type="match status" value="1"/>
</dbReference>
<sequence>MRSEQVRSDVTVIGGGLAGVCAAIAAARAGSRVALVQNRPVLGGNSSSEVRVWVCGATGHGFHRNARETGIMGELFVENQYRNREGNPYYWDLTVLEAVRAEPNITLFLNTDVTEVQAEALPTARSEDGYEQRVVSVTGWMSGSERRIRFESPVFIDCSGDGLIGFLAGADFRTGREAYDVYQEPWAPQVPDDNTLGSTILFYTKDVGRPAPFIPPPFAKDITETAVPDRRVIAVENNGCAYWWIEWGGELDVVDDNETIRDELQSVVYGIWDYIKNSGSFAADNLTLEWIGSVPGKREYRRFVGDHVLTQHDVLGQTEFPDRVAFGGWSIDLHPPGGVYASERGSRHWHADGNYHIPLRCLYSRNVANLWMAGRDISASHVAFGSTRVMATCAVLGEAAGLAAHLALSLDCSPRELARDHVSEVRRALVRTDASVLGICSEDPHDLAPRATVTASSTLRQLTVEVSTDTEALDAPLGIVLPVAPTLGALELLVDARADTTLDVAVHTTGKPQNYLPADQVGATQVAVSAGEKQWVRVNLDWTPQEAQNAFVVLAPNPDLKVHRSATTEPGLLFFRHREMDPDEQYTEQWRSWKHVWHREGLCLRLVEQTDAYAPQRAVGGYARPYGGPQLWASEPLAFDPHPWLELQWPEPVEIRQLAVIFDVEVEEDLINLHHHWTPSETMPGLVRDYEIQARTDGQWHPVAGEQANRRRTRRFDVDLRTDALRVVVHATNGAPRAHIVSVRAYDDRR</sequence>
<dbReference type="RefSeq" id="WP_192750640.1">
    <property type="nucleotide sequence ID" value="NZ_BAABJL010000147.1"/>
</dbReference>
<organism evidence="6 7">
    <name type="scientific">Actinopolymorpha pittospori</name>
    <dbReference type="NCBI Taxonomy" id="648752"/>
    <lineage>
        <taxon>Bacteria</taxon>
        <taxon>Bacillati</taxon>
        <taxon>Actinomycetota</taxon>
        <taxon>Actinomycetes</taxon>
        <taxon>Propionibacteriales</taxon>
        <taxon>Actinopolymorphaceae</taxon>
        <taxon>Actinopolymorpha</taxon>
    </lineage>
</organism>
<dbReference type="PANTHER" id="PTHR43498">
    <property type="entry name" value="FERREDOXIN:COB-COM HETERODISULFIDE REDUCTASE SUBUNIT A"/>
    <property type="match status" value="1"/>
</dbReference>
<keyword evidence="5" id="KW-0411">Iron-sulfur</keyword>
<name>A0A927MUG7_9ACTN</name>
<gene>
    <name evidence="6" type="ORF">HEB94_003380</name>
</gene>
<dbReference type="Gene3D" id="2.60.120.260">
    <property type="entry name" value="Galactose-binding domain-like"/>
    <property type="match status" value="1"/>
</dbReference>
<dbReference type="GO" id="GO:0051539">
    <property type="term" value="F:4 iron, 4 sulfur cluster binding"/>
    <property type="evidence" value="ECO:0007669"/>
    <property type="project" value="UniProtKB-KW"/>
</dbReference>
<dbReference type="GO" id="GO:0016491">
    <property type="term" value="F:oxidoreductase activity"/>
    <property type="evidence" value="ECO:0007669"/>
    <property type="project" value="UniProtKB-KW"/>
</dbReference>
<dbReference type="InterPro" id="IPR036188">
    <property type="entry name" value="FAD/NAD-bd_sf"/>
</dbReference>
<dbReference type="EMBL" id="JADBEM010000001">
    <property type="protein sequence ID" value="MBE1606532.1"/>
    <property type="molecule type" value="Genomic_DNA"/>
</dbReference>
<evidence type="ECO:0000313" key="6">
    <source>
        <dbReference type="EMBL" id="MBE1606532.1"/>
    </source>
</evidence>
<evidence type="ECO:0000256" key="2">
    <source>
        <dbReference type="ARBA" id="ARBA00022723"/>
    </source>
</evidence>
<dbReference type="SUPFAM" id="SSF51905">
    <property type="entry name" value="FAD/NAD(P)-binding domain"/>
    <property type="match status" value="1"/>
</dbReference>
<evidence type="ECO:0000256" key="5">
    <source>
        <dbReference type="ARBA" id="ARBA00023014"/>
    </source>
</evidence>
<dbReference type="AlphaFoldDB" id="A0A927MUG7"/>
<evidence type="ECO:0008006" key="8">
    <source>
        <dbReference type="Google" id="ProtNLM"/>
    </source>
</evidence>
<proteinExistence type="predicted"/>
<keyword evidence="4" id="KW-0408">Iron</keyword>
<keyword evidence="1" id="KW-0004">4Fe-4S</keyword>
<keyword evidence="7" id="KW-1185">Reference proteome</keyword>
<dbReference type="PANTHER" id="PTHR43498:SF1">
    <property type="entry name" value="COB--COM HETERODISULFIDE REDUCTASE IRON-SULFUR SUBUNIT A"/>
    <property type="match status" value="1"/>
</dbReference>
<evidence type="ECO:0000256" key="1">
    <source>
        <dbReference type="ARBA" id="ARBA00022485"/>
    </source>
</evidence>
<accession>A0A927MUG7</accession>
<keyword evidence="3" id="KW-0560">Oxidoreductase</keyword>
<dbReference type="GO" id="GO:0046872">
    <property type="term" value="F:metal ion binding"/>
    <property type="evidence" value="ECO:0007669"/>
    <property type="project" value="UniProtKB-KW"/>
</dbReference>
<reference evidence="6" key="1">
    <citation type="submission" date="2020-10" db="EMBL/GenBank/DDBJ databases">
        <title>Sequencing the genomes of 1000 actinobacteria strains.</title>
        <authorList>
            <person name="Klenk H.-P."/>
        </authorList>
    </citation>
    <scope>NUCLEOTIDE SEQUENCE</scope>
    <source>
        <strain evidence="6">DSM 45354</strain>
    </source>
</reference>
<dbReference type="InterPro" id="IPR039650">
    <property type="entry name" value="HdrA-like"/>
</dbReference>
<dbReference type="Proteomes" id="UP000638648">
    <property type="component" value="Unassembled WGS sequence"/>
</dbReference>
<evidence type="ECO:0000313" key="7">
    <source>
        <dbReference type="Proteomes" id="UP000638648"/>
    </source>
</evidence>
<comment type="caution">
    <text evidence="6">The sequence shown here is derived from an EMBL/GenBank/DDBJ whole genome shotgun (WGS) entry which is preliminary data.</text>
</comment>
<evidence type="ECO:0000256" key="3">
    <source>
        <dbReference type="ARBA" id="ARBA00023002"/>
    </source>
</evidence>